<protein>
    <submittedName>
        <fullName evidence="2">Ubiquitin-conjugating enzyme e2 4</fullName>
    </submittedName>
</protein>
<sequence>MSGSARSGARRLIKELENWRKERKDEKGVERLGPVNEEDLFEWEAVINGRDIGSGYDDSGHVPAGAAEDAVRDADYPSQHCAADGRDLPRPAQGQVDADVQRAAVRAGGAHAAELSRDGQPAQRGRGGAVEGRRRRGDAEAGAILVF</sequence>
<reference evidence="2 3" key="1">
    <citation type="journal article" date="2018" name="PLoS Pathog.">
        <title>Evolution of structural diversity of trichothecenes, a family of toxins produced by plant pathogenic and entomopathogenic fungi.</title>
        <authorList>
            <person name="Proctor R.H."/>
            <person name="McCormick S.P."/>
            <person name="Kim H.S."/>
            <person name="Cardoza R.E."/>
            <person name="Stanley A.M."/>
            <person name="Lindo L."/>
            <person name="Kelly A."/>
            <person name="Brown D.W."/>
            <person name="Lee T."/>
            <person name="Vaughan M.M."/>
            <person name="Alexander N.J."/>
            <person name="Busman M."/>
            <person name="Gutierrez S."/>
        </authorList>
    </citation>
    <scope>NUCLEOTIDE SEQUENCE [LARGE SCALE GENOMIC DNA]</scope>
    <source>
        <strain evidence="2 3">IBT 40837</strain>
    </source>
</reference>
<dbReference type="EMBL" id="PXOA01000176">
    <property type="protein sequence ID" value="RFU79099.1"/>
    <property type="molecule type" value="Genomic_DNA"/>
</dbReference>
<organism evidence="2 3">
    <name type="scientific">Trichoderma arundinaceum</name>
    <dbReference type="NCBI Taxonomy" id="490622"/>
    <lineage>
        <taxon>Eukaryota</taxon>
        <taxon>Fungi</taxon>
        <taxon>Dikarya</taxon>
        <taxon>Ascomycota</taxon>
        <taxon>Pezizomycotina</taxon>
        <taxon>Sordariomycetes</taxon>
        <taxon>Hypocreomycetidae</taxon>
        <taxon>Hypocreales</taxon>
        <taxon>Hypocreaceae</taxon>
        <taxon>Trichoderma</taxon>
    </lineage>
</organism>
<evidence type="ECO:0000256" key="1">
    <source>
        <dbReference type="SAM" id="MobiDB-lite"/>
    </source>
</evidence>
<proteinExistence type="predicted"/>
<keyword evidence="3" id="KW-1185">Reference proteome</keyword>
<feature type="region of interest" description="Disordered" evidence="1">
    <location>
        <begin position="105"/>
        <end position="138"/>
    </location>
</feature>
<accession>A0A395NSR6</accession>
<dbReference type="AlphaFoldDB" id="A0A395NSR6"/>
<dbReference type="Proteomes" id="UP000266272">
    <property type="component" value="Unassembled WGS sequence"/>
</dbReference>
<dbReference type="InterPro" id="IPR016135">
    <property type="entry name" value="UBQ-conjugating_enzyme/RWD"/>
</dbReference>
<gene>
    <name evidence="2" type="ORF">TARUN_3108</name>
</gene>
<dbReference type="Gene3D" id="3.10.110.10">
    <property type="entry name" value="Ubiquitin Conjugating Enzyme"/>
    <property type="match status" value="1"/>
</dbReference>
<comment type="caution">
    <text evidence="2">The sequence shown here is derived from an EMBL/GenBank/DDBJ whole genome shotgun (WGS) entry which is preliminary data.</text>
</comment>
<dbReference type="OrthoDB" id="9973183at2759"/>
<name>A0A395NSR6_TRIAR</name>
<evidence type="ECO:0000313" key="3">
    <source>
        <dbReference type="Proteomes" id="UP000266272"/>
    </source>
</evidence>
<dbReference type="STRING" id="490622.A0A395NSR6"/>
<evidence type="ECO:0000313" key="2">
    <source>
        <dbReference type="EMBL" id="RFU79099.1"/>
    </source>
</evidence>